<keyword evidence="1" id="KW-1133">Transmembrane helix</keyword>
<dbReference type="WBParaSite" id="PDA_v2.g8423.t1">
    <property type="protein sequence ID" value="PDA_v2.g8423.t1"/>
    <property type="gene ID" value="PDA_v2.g8423"/>
</dbReference>
<name>A0A914QW02_9BILA</name>
<feature type="transmembrane region" description="Helical" evidence="1">
    <location>
        <begin position="117"/>
        <end position="135"/>
    </location>
</feature>
<evidence type="ECO:0000313" key="2">
    <source>
        <dbReference type="Proteomes" id="UP000887578"/>
    </source>
</evidence>
<organism evidence="2 3">
    <name type="scientific">Panagrolaimus davidi</name>
    <dbReference type="NCBI Taxonomy" id="227884"/>
    <lineage>
        <taxon>Eukaryota</taxon>
        <taxon>Metazoa</taxon>
        <taxon>Ecdysozoa</taxon>
        <taxon>Nematoda</taxon>
        <taxon>Chromadorea</taxon>
        <taxon>Rhabditida</taxon>
        <taxon>Tylenchina</taxon>
        <taxon>Panagrolaimomorpha</taxon>
        <taxon>Panagrolaimoidea</taxon>
        <taxon>Panagrolaimidae</taxon>
        <taxon>Panagrolaimus</taxon>
    </lineage>
</organism>
<keyword evidence="1" id="KW-0472">Membrane</keyword>
<keyword evidence="2" id="KW-1185">Reference proteome</keyword>
<accession>A0A914QW02</accession>
<dbReference type="Proteomes" id="UP000887578">
    <property type="component" value="Unplaced"/>
</dbReference>
<feature type="transmembrane region" description="Helical" evidence="1">
    <location>
        <begin position="53"/>
        <end position="71"/>
    </location>
</feature>
<reference evidence="3" key="1">
    <citation type="submission" date="2022-11" db="UniProtKB">
        <authorList>
            <consortium name="WormBaseParasite"/>
        </authorList>
    </citation>
    <scope>IDENTIFICATION</scope>
</reference>
<proteinExistence type="predicted"/>
<feature type="transmembrane region" description="Helical" evidence="1">
    <location>
        <begin position="83"/>
        <end position="105"/>
    </location>
</feature>
<sequence>MKKSRNDLETVIMQAHQSCLELFIDKHYSAALLENYWLTKIYLSNFTLSYFDWYMAILSHLFAFLLLFASIKYFTNRQNSYEYYYFINVIHIFMSLGILFDYGWFCVYGYCFGDYRAFMYFRYSLFHCYAYINFVKLKRVLQHCQLVILARTLMDTYKKLFDTNFRFTFMPKGF</sequence>
<dbReference type="AlphaFoldDB" id="A0A914QW02"/>
<evidence type="ECO:0000256" key="1">
    <source>
        <dbReference type="SAM" id="Phobius"/>
    </source>
</evidence>
<keyword evidence="1" id="KW-0812">Transmembrane</keyword>
<protein>
    <submittedName>
        <fullName evidence="3">Transmembrane protein</fullName>
    </submittedName>
</protein>
<evidence type="ECO:0000313" key="3">
    <source>
        <dbReference type="WBParaSite" id="PDA_v2.g8423.t1"/>
    </source>
</evidence>